<dbReference type="SUPFAM" id="SSF52540">
    <property type="entry name" value="P-loop containing nucleoside triphosphate hydrolases"/>
    <property type="match status" value="1"/>
</dbReference>
<feature type="coiled-coil region" evidence="1">
    <location>
        <begin position="521"/>
        <end position="572"/>
    </location>
</feature>
<reference evidence="4" key="1">
    <citation type="submission" date="2014-04" db="EMBL/GenBank/DDBJ databases">
        <title>Whole-Genome optical mapping and complete genome sequence of Sphingobacterium deserti sp. nov., a new spaces isolated from desert in the west of China.</title>
        <authorList>
            <person name="Teng C."/>
            <person name="Zhou Z."/>
            <person name="Li X."/>
            <person name="Chen M."/>
            <person name="Lin M."/>
            <person name="Wang L."/>
            <person name="Su S."/>
            <person name="Zhang C."/>
            <person name="Zhang W."/>
        </authorList>
    </citation>
    <scope>NUCLEOTIDE SEQUENCE [LARGE SCALE GENOMIC DNA]</scope>
    <source>
        <strain evidence="4">ACCC05744</strain>
    </source>
</reference>
<dbReference type="RefSeq" id="WP_037500707.1">
    <property type="nucleotide sequence ID" value="NZ_JJMU01000053.1"/>
</dbReference>
<organism evidence="3 4">
    <name type="scientific">Sphingobacterium deserti</name>
    <dbReference type="NCBI Taxonomy" id="1229276"/>
    <lineage>
        <taxon>Bacteria</taxon>
        <taxon>Pseudomonadati</taxon>
        <taxon>Bacteroidota</taxon>
        <taxon>Sphingobacteriia</taxon>
        <taxon>Sphingobacteriales</taxon>
        <taxon>Sphingobacteriaceae</taxon>
        <taxon>Sphingobacterium</taxon>
    </lineage>
</organism>
<evidence type="ECO:0000256" key="1">
    <source>
        <dbReference type="SAM" id="Coils"/>
    </source>
</evidence>
<feature type="coiled-coil region" evidence="1">
    <location>
        <begin position="457"/>
        <end position="484"/>
    </location>
</feature>
<dbReference type="Proteomes" id="UP000031802">
    <property type="component" value="Unassembled WGS sequence"/>
</dbReference>
<feature type="domain" description="Rad50/SbcC-type AAA" evidence="2">
    <location>
        <begin position="6"/>
        <end position="321"/>
    </location>
</feature>
<name>A0A0B8SZX0_9SPHI</name>
<proteinExistence type="predicted"/>
<dbReference type="GO" id="GO:0016887">
    <property type="term" value="F:ATP hydrolysis activity"/>
    <property type="evidence" value="ECO:0007669"/>
    <property type="project" value="InterPro"/>
</dbReference>
<dbReference type="InterPro" id="IPR027417">
    <property type="entry name" value="P-loop_NTPase"/>
</dbReference>
<dbReference type="OrthoDB" id="9795626at2"/>
<feature type="coiled-coil region" evidence="1">
    <location>
        <begin position="816"/>
        <end position="853"/>
    </location>
</feature>
<feature type="coiled-coil region" evidence="1">
    <location>
        <begin position="210"/>
        <end position="264"/>
    </location>
</feature>
<dbReference type="PANTHER" id="PTHR32114:SF2">
    <property type="entry name" value="ABC TRANSPORTER ABCH.3"/>
    <property type="match status" value="1"/>
</dbReference>
<keyword evidence="1" id="KW-0175">Coiled coil</keyword>
<evidence type="ECO:0000313" key="3">
    <source>
        <dbReference type="EMBL" id="KGE13276.1"/>
    </source>
</evidence>
<dbReference type="InterPro" id="IPR038729">
    <property type="entry name" value="Rad50/SbcC_AAA"/>
</dbReference>
<reference evidence="3 4" key="2">
    <citation type="journal article" date="2015" name="PLoS ONE">
        <title>Whole-Genome Optical Mapping and Finished Genome Sequence of Sphingobacterium deserti sp. nov., a New Species Isolated from the Western Desert of China.</title>
        <authorList>
            <person name="Teng C."/>
            <person name="Zhou Z."/>
            <person name="Molnar I."/>
            <person name="Li X."/>
            <person name="Tang R."/>
            <person name="Chen M."/>
            <person name="Wang L."/>
            <person name="Su S."/>
            <person name="Zhang W."/>
            <person name="Lin M."/>
        </authorList>
    </citation>
    <scope>NUCLEOTIDE SEQUENCE [LARGE SCALE GENOMIC DNA]</scope>
    <source>
        <strain evidence="4">ACCC05744</strain>
    </source>
</reference>
<dbReference type="Pfam" id="PF13476">
    <property type="entry name" value="AAA_23"/>
    <property type="match status" value="1"/>
</dbReference>
<dbReference type="Gene3D" id="3.40.50.300">
    <property type="entry name" value="P-loop containing nucleotide triphosphate hydrolases"/>
    <property type="match status" value="2"/>
</dbReference>
<protein>
    <submittedName>
        <fullName evidence="3">SMC domain protein</fullName>
    </submittedName>
</protein>
<dbReference type="STRING" id="1229276.DI53_2807"/>
<dbReference type="PANTHER" id="PTHR32114">
    <property type="entry name" value="ABC TRANSPORTER ABCH.3"/>
    <property type="match status" value="1"/>
</dbReference>
<evidence type="ECO:0000259" key="2">
    <source>
        <dbReference type="Pfam" id="PF13476"/>
    </source>
</evidence>
<feature type="coiled-coil region" evidence="1">
    <location>
        <begin position="292"/>
        <end position="326"/>
    </location>
</feature>
<feature type="coiled-coil region" evidence="1">
    <location>
        <begin position="683"/>
        <end position="717"/>
    </location>
</feature>
<keyword evidence="4" id="KW-1185">Reference proteome</keyword>
<dbReference type="Pfam" id="PF13558">
    <property type="entry name" value="SbcC_Walker_B"/>
    <property type="match status" value="1"/>
</dbReference>
<accession>A0A0B8SZX0</accession>
<sequence length="1012" mass="117834">MLPLYLSIEGLYSYQHKQEIDFTRLTEAGLFGIFGKVGSGKSSILEAISFALYGETERLNKQEKRTYNMLNLKSDAASIIFDFINFEQRKFRFVAQWKRRKRFEETTSLERFAYEWKNDDWTPLTSADGAEVTRLTYPNFRRTIIIPQGQFKEFLELRGKDRSDMMKEIFNLNRFDLGPKVSHLQRQNTSKIELLKGALSGFEAVSTDILQEKKKEFETAQLGLAELKAETTDLDIELTRMAECKRLRIELVGKKQEVAALSLEEPKIRQLQQDLQIYETTDRVFRDILQQTQRLNKEKEQVTFKLEQLTARKQQVLSRLEEKEIQWEKIALDHQNTERYRRESEDLKLLIHIQKQQEQKKTISKRIQDGKPHLDAVQLEESALKTNILDLESKLDTLKHKKVDTGVLLELESWYQTDDNLAEKEKEITRQNDSLVTEIANINGKFKEEGTLADSWEHDLKQTEDNWNQQLTELQNEENHLNVQAKLSEFAENLANGQPCPLCGSLDHPNQMVSSDPSTRKRELHMEKDVATQKLRALKIQFQDLTRSSILLKEKQLQVDQLLEMSSKLEKQRMKHKGAFRWNDFMPGDKTSFMAYKNDNVLVENAIKGMETELKDARNNAAAAQIKLEKYKATIAELEQNLVVIDSLARQSENQLQILKLQDFTQHKESFLINRKQDIDTKIQYLEDTYKSLTEAIQQLKTEFAAINGERSAAKEQFQHLSQQLSARQSEISASLKAHGFDDIIQVHHILQKQINIDQTRKLIQDFNVRLQISSQQLLELEEKTRDDGYDEDIYSDRLQLHALKKEELELRIRIVGALEKECMRLQVEFEKKEKLLEEYEKLLSRKSNLTTLENLFRGSGFVNYVSSIHLQRLCEIANQRFHRLTRNNLSLAINENNEFEVIDFLNNGFRRSVKTLSGGQSFQASLCLALALAESIQALNNADKNFFFIDEGFGTQDAESMNTVFETLQYLHRENRIVGIISHVEELKERIPRSAYVVNDHERGSIIKYSN</sequence>
<evidence type="ECO:0000313" key="4">
    <source>
        <dbReference type="Proteomes" id="UP000031802"/>
    </source>
</evidence>
<comment type="caution">
    <text evidence="3">The sequence shown here is derived from an EMBL/GenBank/DDBJ whole genome shotgun (WGS) entry which is preliminary data.</text>
</comment>
<gene>
    <name evidence="3" type="ORF">DI53_2807</name>
</gene>
<dbReference type="GO" id="GO:0006302">
    <property type="term" value="P:double-strand break repair"/>
    <property type="evidence" value="ECO:0007669"/>
    <property type="project" value="InterPro"/>
</dbReference>
<feature type="coiled-coil region" evidence="1">
    <location>
        <begin position="600"/>
        <end position="655"/>
    </location>
</feature>
<dbReference type="AlphaFoldDB" id="A0A0B8SZX0"/>
<dbReference type="PATRIC" id="fig|1229276.3.peg.2901"/>
<dbReference type="EMBL" id="JJMU01000053">
    <property type="protein sequence ID" value="KGE13276.1"/>
    <property type="molecule type" value="Genomic_DNA"/>
</dbReference>
<dbReference type="eggNOG" id="COG0419">
    <property type="taxonomic scope" value="Bacteria"/>
</dbReference>